<keyword evidence="9" id="KW-1185">Reference proteome</keyword>
<keyword evidence="3 6" id="KW-0056">Arginine metabolism</keyword>
<dbReference type="HOGENOM" id="CLU_052662_0_1_9"/>
<evidence type="ECO:0000256" key="4">
    <source>
        <dbReference type="ARBA" id="ARBA00022801"/>
    </source>
</evidence>
<dbReference type="GO" id="GO:0019546">
    <property type="term" value="P:L-arginine deiminase pathway"/>
    <property type="evidence" value="ECO:0007669"/>
    <property type="project" value="UniProtKB-UniRule"/>
</dbReference>
<organism evidence="8 9">
    <name type="scientific">Clostridium scatologenes</name>
    <dbReference type="NCBI Taxonomy" id="1548"/>
    <lineage>
        <taxon>Bacteria</taxon>
        <taxon>Bacillati</taxon>
        <taxon>Bacillota</taxon>
        <taxon>Clostridia</taxon>
        <taxon>Eubacteriales</taxon>
        <taxon>Clostridiaceae</taxon>
        <taxon>Clostridium</taxon>
    </lineage>
</organism>
<evidence type="ECO:0000256" key="7">
    <source>
        <dbReference type="PIRSR" id="PIRSR006356-1"/>
    </source>
</evidence>
<dbReference type="HAMAP" id="MF_00242">
    <property type="entry name" value="Arg_deiminase"/>
    <property type="match status" value="1"/>
</dbReference>
<dbReference type="NCBIfam" id="NF002381">
    <property type="entry name" value="PRK01388.1"/>
    <property type="match status" value="1"/>
</dbReference>
<evidence type="ECO:0000313" key="9">
    <source>
        <dbReference type="Proteomes" id="UP000033115"/>
    </source>
</evidence>
<reference evidence="8 9" key="1">
    <citation type="journal article" date="2015" name="J. Biotechnol.">
        <title>Complete genome sequence of a malodorant-producing acetogen, Clostridium scatologenes ATCC 25775(T).</title>
        <authorList>
            <person name="Zhu Z."/>
            <person name="Guo T."/>
            <person name="Zheng H."/>
            <person name="Song T."/>
            <person name="Ouyang P."/>
            <person name="Xie J."/>
        </authorList>
    </citation>
    <scope>NUCLEOTIDE SEQUENCE [LARGE SCALE GENOMIC DNA]</scope>
    <source>
        <strain evidence="8 9">ATCC 25775</strain>
    </source>
</reference>
<dbReference type="InterPro" id="IPR003876">
    <property type="entry name" value="Arg_deiminase"/>
</dbReference>
<evidence type="ECO:0000256" key="1">
    <source>
        <dbReference type="ARBA" id="ARBA00005213"/>
    </source>
</evidence>
<dbReference type="Gene3D" id="3.75.10.10">
    <property type="entry name" value="L-arginine/glycine Amidinotransferase, Chain A"/>
    <property type="match status" value="1"/>
</dbReference>
<keyword evidence="6" id="KW-0963">Cytoplasm</keyword>
<proteinExistence type="inferred from homology"/>
<dbReference type="Pfam" id="PF02274">
    <property type="entry name" value="ADI"/>
    <property type="match status" value="1"/>
</dbReference>
<dbReference type="EC" id="3.5.3.6" evidence="6"/>
<dbReference type="Gene3D" id="1.10.3930.10">
    <property type="entry name" value="Arginine deiminase"/>
    <property type="match status" value="1"/>
</dbReference>
<dbReference type="STRING" id="1548.CSCA_2991"/>
<dbReference type="UniPathway" id="UPA00254">
    <property type="reaction ID" value="UER00364"/>
</dbReference>
<evidence type="ECO:0000256" key="2">
    <source>
        <dbReference type="ARBA" id="ARBA00010206"/>
    </source>
</evidence>
<dbReference type="GO" id="GO:0016990">
    <property type="term" value="F:arginine deiminase activity"/>
    <property type="evidence" value="ECO:0007669"/>
    <property type="project" value="UniProtKB-UniRule"/>
</dbReference>
<evidence type="ECO:0000256" key="3">
    <source>
        <dbReference type="ARBA" id="ARBA00022503"/>
    </source>
</evidence>
<dbReference type="PIRSF" id="PIRSF006356">
    <property type="entry name" value="Arg_deiminase"/>
    <property type="match status" value="1"/>
</dbReference>
<accession>A0A0E3GRD2</accession>
<dbReference type="AlphaFoldDB" id="A0A0E3GRD2"/>
<comment type="subcellular location">
    <subcellularLocation>
        <location evidence="6">Cytoplasm</location>
    </subcellularLocation>
</comment>
<dbReference type="EMBL" id="CP009933">
    <property type="protein sequence ID" value="AKA70116.1"/>
    <property type="molecule type" value="Genomic_DNA"/>
</dbReference>
<dbReference type="NCBIfam" id="TIGR01078">
    <property type="entry name" value="arcA"/>
    <property type="match status" value="1"/>
</dbReference>
<comment type="pathway">
    <text evidence="1 6">Amino-acid degradation; L-arginine degradation via ADI pathway; carbamoyl phosphate from L-arginine: step 1/2.</text>
</comment>
<name>A0A0E3GRD2_CLOSL</name>
<sequence>METIERAKTKEDLTRKNNVLNVTSEIGRLKTVLLHRPGQEVENLTPELLERLLFDDIPYLKVAQEEHDAFAKTLRDCGVEVLYLEGLAAEAIGDKDVKAKFISQFIDEAGVESEGLKAALTEYLNTFSNKEMVDKMMAGIRKEELDSYIRNSLYDQVNDFYPFICDPMPNLYFTRDPFATIANGITLNHMRTQTRNRETIFAKYIFENHPRFKDKDVPLWFNRDETTSLEGGDELILSEKVLAIGISQRTDSASIEKVCKRLFQMNTNFETVLAFHIPASRAFMHLDTVFTMVDYDKFTIHPEIEGPLTVYEITRDKKSASGLKVEKQTMELEAVLEKHLGRKVTLIRCGGGDKIHAAREQWNDGSNTLAIAPGEVVVYSRNHVTNKILESYGIKLHVIPSSELSRGRGGPRCMSMPLYRENL</sequence>
<dbReference type="Proteomes" id="UP000033115">
    <property type="component" value="Chromosome"/>
</dbReference>
<dbReference type="PANTHER" id="PTHR47271:SF2">
    <property type="entry name" value="ARGININE DEIMINASE"/>
    <property type="match status" value="1"/>
</dbReference>
<dbReference type="PRINTS" id="PR01466">
    <property type="entry name" value="ARGDEIMINASE"/>
</dbReference>
<protein>
    <recommendedName>
        <fullName evidence="6">Arginine deiminase</fullName>
        <shortName evidence="6">ADI</shortName>
        <ecNumber evidence="6">3.5.3.6</ecNumber>
    </recommendedName>
    <alternativeName>
        <fullName evidence="6">Arginine dihydrolase</fullName>
        <shortName evidence="6">AD</shortName>
    </alternativeName>
</protein>
<comment type="similarity">
    <text evidence="2 6">Belongs to the arginine deiminase family.</text>
</comment>
<dbReference type="KEGG" id="csq:CSCA_2991"/>
<evidence type="ECO:0000313" key="8">
    <source>
        <dbReference type="EMBL" id="AKA70116.1"/>
    </source>
</evidence>
<feature type="active site" description="Amidino-cysteine intermediate" evidence="6 7">
    <location>
        <position position="413"/>
    </location>
</feature>
<evidence type="ECO:0000256" key="5">
    <source>
        <dbReference type="ARBA" id="ARBA00049429"/>
    </source>
</evidence>
<dbReference type="GO" id="GO:0005737">
    <property type="term" value="C:cytoplasm"/>
    <property type="evidence" value="ECO:0007669"/>
    <property type="project" value="UniProtKB-SubCell"/>
</dbReference>
<dbReference type="PANTHER" id="PTHR47271">
    <property type="entry name" value="ARGININE DEIMINASE"/>
    <property type="match status" value="1"/>
</dbReference>
<comment type="catalytic activity">
    <reaction evidence="5 6">
        <text>L-arginine + H2O = L-citrulline + NH4(+)</text>
        <dbReference type="Rhea" id="RHEA:19597"/>
        <dbReference type="ChEBI" id="CHEBI:15377"/>
        <dbReference type="ChEBI" id="CHEBI:28938"/>
        <dbReference type="ChEBI" id="CHEBI:32682"/>
        <dbReference type="ChEBI" id="CHEBI:57743"/>
        <dbReference type="EC" id="3.5.3.6"/>
    </reaction>
</comment>
<keyword evidence="4 6" id="KW-0378">Hydrolase</keyword>
<evidence type="ECO:0000256" key="6">
    <source>
        <dbReference type="HAMAP-Rule" id="MF_00242"/>
    </source>
</evidence>
<gene>
    <name evidence="6" type="primary">arcA</name>
    <name evidence="8" type="ORF">CSCA_2991</name>
</gene>
<dbReference type="SUPFAM" id="SSF55909">
    <property type="entry name" value="Pentein"/>
    <property type="match status" value="1"/>
</dbReference>